<proteinExistence type="predicted"/>
<comment type="caution">
    <text evidence="2">The sequence shown here is derived from an EMBL/GenBank/DDBJ whole genome shotgun (WGS) entry which is preliminary data.</text>
</comment>
<keyword evidence="1" id="KW-0472">Membrane</keyword>
<dbReference type="EMBL" id="JAUTXT010000003">
    <property type="protein sequence ID" value="KAK3679035.1"/>
    <property type="molecule type" value="Genomic_DNA"/>
</dbReference>
<reference evidence="2" key="1">
    <citation type="submission" date="2023-07" db="EMBL/GenBank/DDBJ databases">
        <title>Black Yeasts Isolated from many extreme environments.</title>
        <authorList>
            <person name="Coleine C."/>
            <person name="Stajich J.E."/>
            <person name="Selbmann L."/>
        </authorList>
    </citation>
    <scope>NUCLEOTIDE SEQUENCE</scope>
    <source>
        <strain evidence="2">CCFEE 5485</strain>
    </source>
</reference>
<name>A0AAE1C5Q5_9PEZI</name>
<evidence type="ECO:0000313" key="3">
    <source>
        <dbReference type="Proteomes" id="UP001274830"/>
    </source>
</evidence>
<keyword evidence="1" id="KW-1133">Transmembrane helix</keyword>
<keyword evidence="1" id="KW-0812">Transmembrane</keyword>
<gene>
    <name evidence="2" type="ORF">LTR78_001488</name>
</gene>
<dbReference type="Proteomes" id="UP001274830">
    <property type="component" value="Unassembled WGS sequence"/>
</dbReference>
<evidence type="ECO:0000256" key="1">
    <source>
        <dbReference type="SAM" id="Phobius"/>
    </source>
</evidence>
<evidence type="ECO:0000313" key="2">
    <source>
        <dbReference type="EMBL" id="KAK3679035.1"/>
    </source>
</evidence>
<organism evidence="2 3">
    <name type="scientific">Recurvomyces mirabilis</name>
    <dbReference type="NCBI Taxonomy" id="574656"/>
    <lineage>
        <taxon>Eukaryota</taxon>
        <taxon>Fungi</taxon>
        <taxon>Dikarya</taxon>
        <taxon>Ascomycota</taxon>
        <taxon>Pezizomycotina</taxon>
        <taxon>Dothideomycetes</taxon>
        <taxon>Dothideomycetidae</taxon>
        <taxon>Mycosphaerellales</taxon>
        <taxon>Teratosphaeriaceae</taxon>
        <taxon>Recurvomyces</taxon>
    </lineage>
</organism>
<sequence length="132" mass="14701">MQAVVTYLKEQSRTKLRDYDSERPTYITELLERWKGMEPGTLLADIPTKLGLSADARSHAADVYDTQRERAAPADQIQNRSEKPAAFQHTLVNLSINGVIPPANYTARNDVVVIVITLAVALVAIVWLLVSR</sequence>
<accession>A0AAE1C5Q5</accession>
<keyword evidence="3" id="KW-1185">Reference proteome</keyword>
<dbReference type="AlphaFoldDB" id="A0AAE1C5Q5"/>
<protein>
    <submittedName>
        <fullName evidence="2">Uncharacterized protein</fullName>
    </submittedName>
</protein>
<feature type="transmembrane region" description="Helical" evidence="1">
    <location>
        <begin position="111"/>
        <end position="130"/>
    </location>
</feature>